<dbReference type="Proteomes" id="UP000070121">
    <property type="component" value="Unassembled WGS sequence"/>
</dbReference>
<organism evidence="1 2">
    <name type="scientific">Colletotrichum salicis</name>
    <dbReference type="NCBI Taxonomy" id="1209931"/>
    <lineage>
        <taxon>Eukaryota</taxon>
        <taxon>Fungi</taxon>
        <taxon>Dikarya</taxon>
        <taxon>Ascomycota</taxon>
        <taxon>Pezizomycotina</taxon>
        <taxon>Sordariomycetes</taxon>
        <taxon>Hypocreomycetidae</taxon>
        <taxon>Glomerellales</taxon>
        <taxon>Glomerellaceae</taxon>
        <taxon>Colletotrichum</taxon>
        <taxon>Colletotrichum acutatum species complex</taxon>
    </lineage>
</organism>
<dbReference type="PANTHER" id="PTHR42100">
    <property type="entry name" value="OXIDOREDUCTASE 178 KDA SUBUNIT, PUTATIVE (AFU_ORTHOLOGUE AFUA_8G04320)-RELATED"/>
    <property type="match status" value="1"/>
</dbReference>
<keyword evidence="1" id="KW-0830">Ubiquinone</keyword>
<reference evidence="1 2" key="1">
    <citation type="submission" date="2014-02" db="EMBL/GenBank/DDBJ databases">
        <title>The genome sequence of Colletotrichum salicis CBS 607.94.</title>
        <authorList>
            <person name="Baroncelli R."/>
            <person name="Thon M.R."/>
        </authorList>
    </citation>
    <scope>NUCLEOTIDE SEQUENCE [LARGE SCALE GENOMIC DNA]</scope>
    <source>
        <strain evidence="1 2">CBS 607.94</strain>
    </source>
</reference>
<dbReference type="InterPro" id="IPR034444">
    <property type="entry name" value="Nuo17.8"/>
</dbReference>
<sequence>MQAIRTRAVCIARQSRLTGLRQSRTYASGGDHGHHHAHTVEEPIGKFFWAVVAVIPSAYVVYKITAPGKDGEPPYLTTKIHEAWHWQETWKERNALHSKAAEQAGFDRLLLFSTPANRDVDLRFPEYAFPPSIPLPYRRRLAPAMSNFAARNVIAGSQTNLDQVIAHYKKQHLEEEERKAKKLAAQKQE</sequence>
<dbReference type="STRING" id="1209931.A0A135T9V5"/>
<gene>
    <name evidence="1" type="ORF">CSAL01_10215</name>
</gene>
<evidence type="ECO:0000313" key="1">
    <source>
        <dbReference type="EMBL" id="KXH44913.1"/>
    </source>
</evidence>
<proteinExistence type="predicted"/>
<accession>A0A135T9V5</accession>
<protein>
    <submittedName>
        <fullName evidence="1">NADH-ubiquinone oxidoreductase 17.8 kDa subunit</fullName>
    </submittedName>
</protein>
<dbReference type="PANTHER" id="PTHR42100:SF1">
    <property type="entry name" value="OXIDOREDUCTASE 178 KDA SUBUNIT, PUTATIVE (AFU_ORTHOLOGUE AFUA_8G04320)-RELATED"/>
    <property type="match status" value="1"/>
</dbReference>
<dbReference type="AlphaFoldDB" id="A0A135T9V5"/>
<keyword evidence="2" id="KW-1185">Reference proteome</keyword>
<dbReference type="EMBL" id="JFFI01002056">
    <property type="protein sequence ID" value="KXH44913.1"/>
    <property type="molecule type" value="Genomic_DNA"/>
</dbReference>
<name>A0A135T9V5_9PEZI</name>
<comment type="caution">
    <text evidence="1">The sequence shown here is derived from an EMBL/GenBank/DDBJ whole genome shotgun (WGS) entry which is preliminary data.</text>
</comment>
<evidence type="ECO:0000313" key="2">
    <source>
        <dbReference type="Proteomes" id="UP000070121"/>
    </source>
</evidence>
<dbReference type="OrthoDB" id="2120038at2759"/>
<dbReference type="GO" id="GO:0005739">
    <property type="term" value="C:mitochondrion"/>
    <property type="evidence" value="ECO:0007669"/>
    <property type="project" value="InterPro"/>
</dbReference>